<sequence length="512" mass="57841">MGAAPMHFRQQQQNSHGPGRQSGGHRRVVAIAPAPSTSSPAIPPPSNPRRSYATPADWEAHRDTITRLYYFEEMTLREVKKHMETHHDFLATEKMYKTRTKKWGLDKRPGETYARVAHMVRLARDRAAVGKRSAFAVNGHPVNWDDVKRYLERRPDLLAKIDKGQVEVGGASSGIVCRTPSPDPVKMFSVPGPLDPERDTRMHGEVLLLFRDYMDGGFDQGMWRYDTKGRCYLGDGGSRSTARICAWMSDIWTVVHQGSSRAQAVALINELMDHLGSMIKEQDCSLFVHLVRCYYFLHQWDRAVSQAIGAFIVGMCEALLGIHHPISKSWKRVVSLDGPGLQSLLEKAGLFRLEYLESLARAHGEIASSILLEEYFLARTMAAQSDAAEIDRVVGWITDYLERIDAQPSGDYCRLLLRLSAPQIFHGNFDMAEAMLRSVASWIERGETDDPYFMMVNAGYCFNLGLLCFELGQEEEANKLFAEGLKSSMALGEIQKEHKTGDSRWRLPWTRC</sequence>
<accession>A0AAV9G6D9</accession>
<dbReference type="EMBL" id="MU865989">
    <property type="protein sequence ID" value="KAK4443649.1"/>
    <property type="molecule type" value="Genomic_DNA"/>
</dbReference>
<organism evidence="3 4">
    <name type="scientific">Podospora aff. communis PSN243</name>
    <dbReference type="NCBI Taxonomy" id="3040156"/>
    <lineage>
        <taxon>Eukaryota</taxon>
        <taxon>Fungi</taxon>
        <taxon>Dikarya</taxon>
        <taxon>Ascomycota</taxon>
        <taxon>Pezizomycotina</taxon>
        <taxon>Sordariomycetes</taxon>
        <taxon>Sordariomycetidae</taxon>
        <taxon>Sordariales</taxon>
        <taxon>Podosporaceae</taxon>
        <taxon>Podospora</taxon>
    </lineage>
</organism>
<evidence type="ECO:0000256" key="1">
    <source>
        <dbReference type="SAM" id="MobiDB-lite"/>
    </source>
</evidence>
<proteinExistence type="predicted"/>
<dbReference type="Proteomes" id="UP001321760">
    <property type="component" value="Unassembled WGS sequence"/>
</dbReference>
<dbReference type="InterPro" id="IPR025676">
    <property type="entry name" value="Clr5_dom"/>
</dbReference>
<protein>
    <submittedName>
        <fullName evidence="3">Clr5 domain-containing protein</fullName>
    </submittedName>
</protein>
<dbReference type="Pfam" id="PF14420">
    <property type="entry name" value="Clr5"/>
    <property type="match status" value="1"/>
</dbReference>
<dbReference type="PANTHER" id="PTHR38788">
    <property type="entry name" value="CLR5 DOMAIN-CONTAINING PROTEIN"/>
    <property type="match status" value="1"/>
</dbReference>
<feature type="region of interest" description="Disordered" evidence="1">
    <location>
        <begin position="1"/>
        <end position="55"/>
    </location>
</feature>
<evidence type="ECO:0000313" key="3">
    <source>
        <dbReference type="EMBL" id="KAK4443649.1"/>
    </source>
</evidence>
<name>A0AAV9G6D9_9PEZI</name>
<gene>
    <name evidence="3" type="ORF">QBC34DRAFT_443198</name>
</gene>
<dbReference type="AlphaFoldDB" id="A0AAV9G6D9"/>
<evidence type="ECO:0000313" key="4">
    <source>
        <dbReference type="Proteomes" id="UP001321760"/>
    </source>
</evidence>
<feature type="domain" description="Clr5" evidence="2">
    <location>
        <begin position="55"/>
        <end position="107"/>
    </location>
</feature>
<evidence type="ECO:0000259" key="2">
    <source>
        <dbReference type="Pfam" id="PF14420"/>
    </source>
</evidence>
<dbReference type="PANTHER" id="PTHR38788:SF3">
    <property type="entry name" value="CLR5 DOMAIN-CONTAINING PROTEIN"/>
    <property type="match status" value="1"/>
</dbReference>
<reference evidence="3" key="1">
    <citation type="journal article" date="2023" name="Mol. Phylogenet. Evol.">
        <title>Genome-scale phylogeny and comparative genomics of the fungal order Sordariales.</title>
        <authorList>
            <person name="Hensen N."/>
            <person name="Bonometti L."/>
            <person name="Westerberg I."/>
            <person name="Brannstrom I.O."/>
            <person name="Guillou S."/>
            <person name="Cros-Aarteil S."/>
            <person name="Calhoun S."/>
            <person name="Haridas S."/>
            <person name="Kuo A."/>
            <person name="Mondo S."/>
            <person name="Pangilinan J."/>
            <person name="Riley R."/>
            <person name="LaButti K."/>
            <person name="Andreopoulos B."/>
            <person name="Lipzen A."/>
            <person name="Chen C."/>
            <person name="Yan M."/>
            <person name="Daum C."/>
            <person name="Ng V."/>
            <person name="Clum A."/>
            <person name="Steindorff A."/>
            <person name="Ohm R.A."/>
            <person name="Martin F."/>
            <person name="Silar P."/>
            <person name="Natvig D.O."/>
            <person name="Lalanne C."/>
            <person name="Gautier V."/>
            <person name="Ament-Velasquez S.L."/>
            <person name="Kruys A."/>
            <person name="Hutchinson M.I."/>
            <person name="Powell A.J."/>
            <person name="Barry K."/>
            <person name="Miller A.N."/>
            <person name="Grigoriev I.V."/>
            <person name="Debuchy R."/>
            <person name="Gladieux P."/>
            <person name="Hiltunen Thoren M."/>
            <person name="Johannesson H."/>
        </authorList>
    </citation>
    <scope>NUCLEOTIDE SEQUENCE</scope>
    <source>
        <strain evidence="3">PSN243</strain>
    </source>
</reference>
<reference evidence="3" key="2">
    <citation type="submission" date="2023-05" db="EMBL/GenBank/DDBJ databases">
        <authorList>
            <consortium name="Lawrence Berkeley National Laboratory"/>
            <person name="Steindorff A."/>
            <person name="Hensen N."/>
            <person name="Bonometti L."/>
            <person name="Westerberg I."/>
            <person name="Brannstrom I.O."/>
            <person name="Guillou S."/>
            <person name="Cros-Aarteil S."/>
            <person name="Calhoun S."/>
            <person name="Haridas S."/>
            <person name="Kuo A."/>
            <person name="Mondo S."/>
            <person name="Pangilinan J."/>
            <person name="Riley R."/>
            <person name="Labutti K."/>
            <person name="Andreopoulos B."/>
            <person name="Lipzen A."/>
            <person name="Chen C."/>
            <person name="Yanf M."/>
            <person name="Daum C."/>
            <person name="Ng V."/>
            <person name="Clum A."/>
            <person name="Ohm R."/>
            <person name="Martin F."/>
            <person name="Silar P."/>
            <person name="Natvig D."/>
            <person name="Lalanne C."/>
            <person name="Gautier V."/>
            <person name="Ament-Velasquez S.L."/>
            <person name="Kruys A."/>
            <person name="Hutchinson M.I."/>
            <person name="Powell A.J."/>
            <person name="Barry K."/>
            <person name="Miller A.N."/>
            <person name="Grigoriev I.V."/>
            <person name="Debuchy R."/>
            <person name="Gladieux P."/>
            <person name="Thoren M.H."/>
            <person name="Johannesson H."/>
        </authorList>
    </citation>
    <scope>NUCLEOTIDE SEQUENCE</scope>
    <source>
        <strain evidence="3">PSN243</strain>
    </source>
</reference>
<keyword evidence="4" id="KW-1185">Reference proteome</keyword>
<comment type="caution">
    <text evidence="3">The sequence shown here is derived from an EMBL/GenBank/DDBJ whole genome shotgun (WGS) entry which is preliminary data.</text>
</comment>
<feature type="compositionally biased region" description="Low complexity" evidence="1">
    <location>
        <begin position="30"/>
        <end position="40"/>
    </location>
</feature>